<dbReference type="SUPFAM" id="SSF56219">
    <property type="entry name" value="DNase I-like"/>
    <property type="match status" value="1"/>
</dbReference>
<dbReference type="InterPro" id="IPR026960">
    <property type="entry name" value="RVT-Znf"/>
</dbReference>
<organism evidence="5 6">
    <name type="scientific">Lactuca sativa</name>
    <name type="common">Garden lettuce</name>
    <dbReference type="NCBI Taxonomy" id="4236"/>
    <lineage>
        <taxon>Eukaryota</taxon>
        <taxon>Viridiplantae</taxon>
        <taxon>Streptophyta</taxon>
        <taxon>Embryophyta</taxon>
        <taxon>Tracheophyta</taxon>
        <taxon>Spermatophyta</taxon>
        <taxon>Magnoliopsida</taxon>
        <taxon>eudicotyledons</taxon>
        <taxon>Gunneridae</taxon>
        <taxon>Pentapetalae</taxon>
        <taxon>asterids</taxon>
        <taxon>campanulids</taxon>
        <taxon>Asterales</taxon>
        <taxon>Asteraceae</taxon>
        <taxon>Cichorioideae</taxon>
        <taxon>Cichorieae</taxon>
        <taxon>Lactucinae</taxon>
        <taxon>Lactuca</taxon>
    </lineage>
</organism>
<evidence type="ECO:0000313" key="5">
    <source>
        <dbReference type="EMBL" id="KAJ0185839.1"/>
    </source>
</evidence>
<protein>
    <recommendedName>
        <fullName evidence="7">Reverse transcriptase domain-containing protein</fullName>
    </recommendedName>
</protein>
<comment type="caution">
    <text evidence="5">The sequence shown here is derived from an EMBL/GenBank/DDBJ whole genome shotgun (WGS) entry which is preliminary data.</text>
</comment>
<feature type="domain" description="Endonuclease/exonuclease/phosphatase" evidence="3">
    <location>
        <begin position="504"/>
        <end position="680"/>
    </location>
</feature>
<accession>A0A9R1WRA5</accession>
<evidence type="ECO:0000259" key="3">
    <source>
        <dbReference type="Pfam" id="PF03372"/>
    </source>
</evidence>
<sequence>MERMMQGTKCNGTVLTVNIARYERKQLPAQNVADTNNFRYVQQPSRRSLRDGRSFMEVATGRRKSDTPPPPPSALEKNPVTLVGGSSMAEWLHCPLTLVGETISFEKLRNLPLKIRLGSAHSYCMKYLGGLMVGIRFQSPFDVEEFLANKTYWGTWFKEFKAGTEVSRVFDGLAWLRIVGLPIKLFDEENFSRIVSEFGVGRDKQKNSQSGVIESEFDWSTFPSSPVEWIDSNINRMDNSDDVSIRNVDSNILEEGEINDESNDVEEGVSETVLANGDISGEAETPKTMEMQNPNRTGDELREDQQSCRESQQPFKNYECLGVPETSVDIVDHGCNGNILVVGSLATPATKRGGPFGPIKNLASTGCFGPFPMGCDPSSQMRPSFLVEPVNELGPVQSYEAGGTLDKRRRIHRSPNNETPQIHEPLDLNRPETMNLECHSPPIIPDGQNFASRMDEIQKTVEVGQLIGFEIDEENPILLEVMAEDGETAKAEWVCRLKRNQRLSLIAIQETQLGDLENSLNIARCWGNDNYGFEYVDASGRSGGLLTIWDPSFFSVDESVMSRHFLAIFGSCPTIDGQIAVVNVYGPKLASEKAKLWGDLLNLKQTKHATWIILGDFNEVRGLEERINSSFCKSSSNSFNNFIDQAELYDLKMGGNRFTYFRQWGAKLSKLDRILVCSSFVEKFPTASSVALPKELLDHSPVILKTDSEDFGPPPPPPPFKLFNSWMLREGFDQLVVKSWETYRGFGAADSYLANKLRPVLCSNLFQKPAVADADFLEALFLIMEIKQAVWACGSEKAPGPDGGCNASFISLAVKVKDPLRLVDYRPISLIGSLYKIIAKILAIRVKKVIGSVVGDVQSAFVEGRNILEGPLIVNEICSWAKHRKKEILLFKVDFNKAFDSVNWGYLESIMLQMNFGPKWRSWIRGCLESARSSIIINGSPTKVLSNAKPYYIELTFPLMRIERADFLVCDGRFPWIKMVTLKVLGFVWRAKQNKIATAEALRNRGIIMDSSLCGVCRESEETGHVL</sequence>
<evidence type="ECO:0000259" key="4">
    <source>
        <dbReference type="Pfam" id="PF13966"/>
    </source>
</evidence>
<dbReference type="InterPro" id="IPR052343">
    <property type="entry name" value="Retrotransposon-Effector_Assoc"/>
</dbReference>
<proteinExistence type="predicted"/>
<feature type="region of interest" description="Disordered" evidence="1">
    <location>
        <begin position="279"/>
        <end position="306"/>
    </location>
</feature>
<dbReference type="Pfam" id="PF00078">
    <property type="entry name" value="RVT_1"/>
    <property type="match status" value="1"/>
</dbReference>
<dbReference type="EMBL" id="NBSK02000009">
    <property type="protein sequence ID" value="KAJ0185839.1"/>
    <property type="molecule type" value="Genomic_DNA"/>
</dbReference>
<gene>
    <name evidence="5" type="ORF">LSAT_V11C900473660</name>
</gene>
<evidence type="ECO:0000313" key="6">
    <source>
        <dbReference type="Proteomes" id="UP000235145"/>
    </source>
</evidence>
<dbReference type="Gene3D" id="3.60.10.10">
    <property type="entry name" value="Endonuclease/exonuclease/phosphatase"/>
    <property type="match status" value="1"/>
</dbReference>
<dbReference type="AlphaFoldDB" id="A0A9R1WRA5"/>
<feature type="region of interest" description="Disordered" evidence="1">
    <location>
        <begin position="46"/>
        <end position="76"/>
    </location>
</feature>
<feature type="compositionally biased region" description="Basic and acidic residues" evidence="1">
    <location>
        <begin position="297"/>
        <end position="306"/>
    </location>
</feature>
<evidence type="ECO:0000256" key="1">
    <source>
        <dbReference type="SAM" id="MobiDB-lite"/>
    </source>
</evidence>
<keyword evidence="6" id="KW-1185">Reference proteome</keyword>
<dbReference type="InterPro" id="IPR005135">
    <property type="entry name" value="Endo/exonuclease/phosphatase"/>
</dbReference>
<dbReference type="InterPro" id="IPR036691">
    <property type="entry name" value="Endo/exonu/phosph_ase_sf"/>
</dbReference>
<feature type="domain" description="Reverse transcriptase zinc-binding" evidence="4">
    <location>
        <begin position="973"/>
        <end position="1024"/>
    </location>
</feature>
<dbReference type="Pfam" id="PF03372">
    <property type="entry name" value="Exo_endo_phos"/>
    <property type="match status" value="1"/>
</dbReference>
<feature type="domain" description="Reverse transcriptase" evidence="2">
    <location>
        <begin position="824"/>
        <end position="939"/>
    </location>
</feature>
<dbReference type="PANTHER" id="PTHR46890">
    <property type="entry name" value="NON-LTR RETROLELEMENT REVERSE TRANSCRIPTASE-LIKE PROTEIN-RELATED"/>
    <property type="match status" value="1"/>
</dbReference>
<reference evidence="5 6" key="1">
    <citation type="journal article" date="2017" name="Nat. Commun.">
        <title>Genome assembly with in vitro proximity ligation data and whole-genome triplication in lettuce.</title>
        <authorList>
            <person name="Reyes-Chin-Wo S."/>
            <person name="Wang Z."/>
            <person name="Yang X."/>
            <person name="Kozik A."/>
            <person name="Arikit S."/>
            <person name="Song C."/>
            <person name="Xia L."/>
            <person name="Froenicke L."/>
            <person name="Lavelle D.O."/>
            <person name="Truco M.J."/>
            <person name="Xia R."/>
            <person name="Zhu S."/>
            <person name="Xu C."/>
            <person name="Xu H."/>
            <person name="Xu X."/>
            <person name="Cox K."/>
            <person name="Korf I."/>
            <person name="Meyers B.C."/>
            <person name="Michelmore R.W."/>
        </authorList>
    </citation>
    <scope>NUCLEOTIDE SEQUENCE [LARGE SCALE GENOMIC DNA]</scope>
    <source>
        <strain evidence="6">cv. Salinas</strain>
        <tissue evidence="5">Seedlings</tissue>
    </source>
</reference>
<evidence type="ECO:0008006" key="7">
    <source>
        <dbReference type="Google" id="ProtNLM"/>
    </source>
</evidence>
<dbReference type="InterPro" id="IPR000477">
    <property type="entry name" value="RT_dom"/>
</dbReference>
<dbReference type="Pfam" id="PF13966">
    <property type="entry name" value="zf-RVT"/>
    <property type="match status" value="1"/>
</dbReference>
<name>A0A9R1WRA5_LACSA</name>
<evidence type="ECO:0000259" key="2">
    <source>
        <dbReference type="Pfam" id="PF00078"/>
    </source>
</evidence>
<dbReference type="GO" id="GO:0003824">
    <property type="term" value="F:catalytic activity"/>
    <property type="evidence" value="ECO:0007669"/>
    <property type="project" value="InterPro"/>
</dbReference>
<dbReference type="Proteomes" id="UP000235145">
    <property type="component" value="Unassembled WGS sequence"/>
</dbReference>
<dbReference type="PANTHER" id="PTHR46890:SF50">
    <property type="entry name" value="RNA-DIRECTED DNA POLYMERASE, EUKARYOTA, REVERSE TRANSCRIPTASE ZINC-BINDING DOMAIN PROTEIN-RELATED"/>
    <property type="match status" value="1"/>
</dbReference>